<protein>
    <submittedName>
        <fullName evidence="3">Transposase</fullName>
    </submittedName>
</protein>
<geneLocation type="plasmid" evidence="3">
    <name>p2-AD2</name>
</geneLocation>
<dbReference type="Gene3D" id="1.10.10.10">
    <property type="entry name" value="Winged helix-like DNA-binding domain superfamily/Winged helix DNA-binding domain"/>
    <property type="match status" value="1"/>
</dbReference>
<dbReference type="EMBL" id="CP025187">
    <property type="protein sequence ID" value="AWV20309.1"/>
    <property type="molecule type" value="Genomic_DNA"/>
</dbReference>
<proteinExistence type="predicted"/>
<reference evidence="3" key="1">
    <citation type="submission" date="2017-12" db="EMBL/GenBank/DDBJ databases">
        <authorList>
            <person name="Martens C."/>
            <person name="Dahlstrom E."/>
            <person name="Barbian K."/>
            <person name="Sykora L."/>
            <person name="Ricklefs S."/>
            <person name="Bruno D."/>
            <person name="Anzick I."/>
            <person name="Myles I."/>
            <person name="Datta S.K."/>
        </authorList>
    </citation>
    <scope>NUCLEOTIDE SEQUENCE</scope>
    <source>
        <strain evidence="3">AD2</strain>
        <plasmid evidence="3">p2-AD2</plasmid>
    </source>
</reference>
<dbReference type="NCBIfam" id="NF033546">
    <property type="entry name" value="transpos_IS21"/>
    <property type="match status" value="1"/>
</dbReference>
<keyword evidence="3" id="KW-0614">Plasmid</keyword>
<sequence length="283" mass="30511">MKGVCLMPTERLSMRRIRDVLRLKFEAGLSDRTLAAAVGISKGAVAAYVYRARASGLSWPLPAGLDDTALERRLFPGPPAPEAARRPVPDWAQVERELRRRGVTRALLWQEYRAQHPDGFGYSWFCEAYDTWKGQVSPTMRQSHVGGEKVFVDFAGDTMSVIDPGSGEVWQARLFVACMGASNLVFAEARASETLADWLGAHVNLFAALGGVPKFVVCDNLKAAVTNTGAPTGTAASGADQPRPPPPSACARRRPPGPRPGACSPPCRNAAWSLALSRCDGHL</sequence>
<feature type="compositionally biased region" description="Low complexity" evidence="1">
    <location>
        <begin position="230"/>
        <end position="239"/>
    </location>
</feature>
<evidence type="ECO:0000313" key="3">
    <source>
        <dbReference type="EMBL" id="AWV20309.1"/>
    </source>
</evidence>
<feature type="region of interest" description="Disordered" evidence="1">
    <location>
        <begin position="230"/>
        <end position="264"/>
    </location>
</feature>
<dbReference type="PROSITE" id="PS50532">
    <property type="entry name" value="HTH_IS408"/>
    <property type="match status" value="1"/>
</dbReference>
<dbReference type="PANTHER" id="PTHR35004:SF8">
    <property type="entry name" value="TRANSPOSASE RV3428C-RELATED"/>
    <property type="match status" value="1"/>
</dbReference>
<organism evidence="3">
    <name type="scientific">Roseomonas mucosa</name>
    <dbReference type="NCBI Taxonomy" id="207340"/>
    <lineage>
        <taxon>Bacteria</taxon>
        <taxon>Pseudomonadati</taxon>
        <taxon>Pseudomonadota</taxon>
        <taxon>Alphaproteobacteria</taxon>
        <taxon>Acetobacterales</taxon>
        <taxon>Roseomonadaceae</taxon>
        <taxon>Roseomonas</taxon>
    </lineage>
</organism>
<name>A0A4Y1MRQ7_9PROT</name>
<gene>
    <name evidence="3" type="ORF">RADP37_05104</name>
</gene>
<evidence type="ECO:0000259" key="2">
    <source>
        <dbReference type="PROSITE" id="PS50532"/>
    </source>
</evidence>
<dbReference type="AlphaFoldDB" id="A0A4Y1MRQ7"/>
<accession>A0A4Y1MRQ7</accession>
<dbReference type="InterPro" id="IPR036388">
    <property type="entry name" value="WH-like_DNA-bd_sf"/>
</dbReference>
<feature type="domain" description="HTH IS408-type" evidence="2">
    <location>
        <begin position="17"/>
        <end position="98"/>
    </location>
</feature>
<evidence type="ECO:0000256" key="1">
    <source>
        <dbReference type="SAM" id="MobiDB-lite"/>
    </source>
</evidence>
<dbReference type="PANTHER" id="PTHR35004">
    <property type="entry name" value="TRANSPOSASE RV3428C-RELATED"/>
    <property type="match status" value="1"/>
</dbReference>
<dbReference type="InterPro" id="IPR017895">
    <property type="entry name" value="HTH_IS408/IS1162_type"/>
</dbReference>